<gene>
    <name evidence="2" type="ORF">EXIGLDRAFT_841902</name>
</gene>
<dbReference type="Proteomes" id="UP000077266">
    <property type="component" value="Unassembled WGS sequence"/>
</dbReference>
<sequence>MAAVAPVGATTAANPSTDVEYFLRVYTELPIRPSEHEEERWVWTPLLCFSATDLVDVVRIAGGRPWRWFLFACGVILGTEDGTLSTSQSADDALNLDAPDINPGISTVYFHLPLAARSCLRTVEPNLCTNKLGSATSVTERDYDDAAIGERDGHKCVCSDLPERFCRAVNLIPHVKGNTYIDNLTGGTIKNIDHERNMFLLQPSLHQGLGKDFAVMPKPNFAYPDADEAWVPHMLRSDALVLLRRPSCRVPEDTTNRWPPNLLFYHVYGAAVLHTFGGEAPVHVLAELSKVYYGPDGPMDSEQRHARTQQEEARAAEAGHAPAAAPIAAPAGGFDELAACLPLWFFALDRDTQKTWVLEARRKQESAEAARNDRIVQWQQESAGT</sequence>
<keyword evidence="3" id="KW-1185">Reference proteome</keyword>
<evidence type="ECO:0008006" key="4">
    <source>
        <dbReference type="Google" id="ProtNLM"/>
    </source>
</evidence>
<proteinExistence type="predicted"/>
<protein>
    <recommendedName>
        <fullName evidence="4">HNH nuclease domain-containing protein</fullName>
    </recommendedName>
</protein>
<feature type="region of interest" description="Disordered" evidence="1">
    <location>
        <begin position="296"/>
        <end position="322"/>
    </location>
</feature>
<dbReference type="OrthoDB" id="3269637at2759"/>
<feature type="compositionally biased region" description="Basic and acidic residues" evidence="1">
    <location>
        <begin position="363"/>
        <end position="374"/>
    </location>
</feature>
<reference evidence="2 3" key="1">
    <citation type="journal article" date="2016" name="Mol. Biol. Evol.">
        <title>Comparative Genomics of Early-Diverging Mushroom-Forming Fungi Provides Insights into the Origins of Lignocellulose Decay Capabilities.</title>
        <authorList>
            <person name="Nagy L.G."/>
            <person name="Riley R."/>
            <person name="Tritt A."/>
            <person name="Adam C."/>
            <person name="Daum C."/>
            <person name="Floudas D."/>
            <person name="Sun H."/>
            <person name="Yadav J.S."/>
            <person name="Pangilinan J."/>
            <person name="Larsson K.H."/>
            <person name="Matsuura K."/>
            <person name="Barry K."/>
            <person name="Labutti K."/>
            <person name="Kuo R."/>
            <person name="Ohm R.A."/>
            <person name="Bhattacharya S.S."/>
            <person name="Shirouzu T."/>
            <person name="Yoshinaga Y."/>
            <person name="Martin F.M."/>
            <person name="Grigoriev I.V."/>
            <person name="Hibbett D.S."/>
        </authorList>
    </citation>
    <scope>NUCLEOTIDE SEQUENCE [LARGE SCALE GENOMIC DNA]</scope>
    <source>
        <strain evidence="2 3">HHB12029</strain>
    </source>
</reference>
<dbReference type="InParanoid" id="A0A165DLK7"/>
<evidence type="ECO:0000313" key="3">
    <source>
        <dbReference type="Proteomes" id="UP000077266"/>
    </source>
</evidence>
<evidence type="ECO:0000256" key="1">
    <source>
        <dbReference type="SAM" id="MobiDB-lite"/>
    </source>
</evidence>
<evidence type="ECO:0000313" key="2">
    <source>
        <dbReference type="EMBL" id="KZV84843.1"/>
    </source>
</evidence>
<dbReference type="AlphaFoldDB" id="A0A165DLK7"/>
<feature type="region of interest" description="Disordered" evidence="1">
    <location>
        <begin position="363"/>
        <end position="385"/>
    </location>
</feature>
<accession>A0A165DLK7</accession>
<organism evidence="2 3">
    <name type="scientific">Exidia glandulosa HHB12029</name>
    <dbReference type="NCBI Taxonomy" id="1314781"/>
    <lineage>
        <taxon>Eukaryota</taxon>
        <taxon>Fungi</taxon>
        <taxon>Dikarya</taxon>
        <taxon>Basidiomycota</taxon>
        <taxon>Agaricomycotina</taxon>
        <taxon>Agaricomycetes</taxon>
        <taxon>Auriculariales</taxon>
        <taxon>Exidiaceae</taxon>
        <taxon>Exidia</taxon>
    </lineage>
</organism>
<dbReference type="EMBL" id="KV426209">
    <property type="protein sequence ID" value="KZV84843.1"/>
    <property type="molecule type" value="Genomic_DNA"/>
</dbReference>
<name>A0A165DLK7_EXIGL</name>
<feature type="compositionally biased region" description="Basic and acidic residues" evidence="1">
    <location>
        <begin position="301"/>
        <end position="317"/>
    </location>
</feature>